<dbReference type="InterPro" id="IPR017850">
    <property type="entry name" value="Alkaline_phosphatase_core_sf"/>
</dbReference>
<keyword evidence="5 7" id="KW-0324">Glycolysis</keyword>
<dbReference type="EC" id="5.4.2.12" evidence="7"/>
<dbReference type="STRING" id="572546.Arcpr_1661"/>
<proteinExistence type="inferred from homology"/>
<keyword evidence="10" id="KW-1185">Reference proteome</keyword>
<protein>
    <recommendedName>
        <fullName evidence="7">2,3-bisphosphoglycerate-independent phosphoglycerate mutase</fullName>
        <shortName evidence="7">BPG-independent PGAM</shortName>
        <shortName evidence="7">Phosphoglyceromutase</shortName>
        <shortName evidence="7">aPGAM</shortName>
        <ecNumber evidence="7">5.4.2.12</ecNumber>
    </recommendedName>
</protein>
<evidence type="ECO:0000259" key="8">
    <source>
        <dbReference type="Pfam" id="PF01676"/>
    </source>
</evidence>
<reference evidence="9 10" key="1">
    <citation type="journal article" date="2010" name="Stand. Genomic Sci.">
        <title>Complete genome sequence of Archaeoglobus profundus type strain (AV18).</title>
        <authorList>
            <person name="von Jan M."/>
            <person name="Lapidus A."/>
            <person name="Del Rio T.G."/>
            <person name="Copeland A."/>
            <person name="Tice H."/>
            <person name="Cheng J.F."/>
            <person name="Lucas S."/>
            <person name="Chen F."/>
            <person name="Nolan M."/>
            <person name="Goodwin L."/>
            <person name="Han C."/>
            <person name="Pitluck S."/>
            <person name="Liolios K."/>
            <person name="Ivanova N."/>
            <person name="Mavromatis K."/>
            <person name="Ovchinnikova G."/>
            <person name="Chertkov O."/>
            <person name="Pati A."/>
            <person name="Chen A."/>
            <person name="Palaniappan K."/>
            <person name="Land M."/>
            <person name="Hauser L."/>
            <person name="Chang Y.J."/>
            <person name="Jeffries C.D."/>
            <person name="Saunders E."/>
            <person name="Brettin T."/>
            <person name="Detter J.C."/>
            <person name="Chain P."/>
            <person name="Eichinger K."/>
            <person name="Huber H."/>
            <person name="Spring S."/>
            <person name="Rohde M."/>
            <person name="Goker M."/>
            <person name="Wirth R."/>
            <person name="Woyke T."/>
            <person name="Bristow J."/>
            <person name="Eisen J.A."/>
            <person name="Markowitz V."/>
            <person name="Hugenholtz P."/>
            <person name="Kyrpides N.C."/>
            <person name="Klenk H.P."/>
        </authorList>
    </citation>
    <scope>NUCLEOTIDE SEQUENCE [LARGE SCALE GENOMIC DNA]</scope>
    <source>
        <strain evidence="10">DSM 5631 / JCM 9629 / NBRC 100127 / Av18</strain>
    </source>
</reference>
<dbReference type="InterPro" id="IPR023665">
    <property type="entry name" value="ApgAM_prokaryotes"/>
</dbReference>
<dbReference type="Gene3D" id="3.30.70.2130">
    <property type="entry name" value="Metalloenzyme domain"/>
    <property type="match status" value="1"/>
</dbReference>
<dbReference type="PANTHER" id="PTHR31209:SF0">
    <property type="entry name" value="METALLOENZYME DOMAIN-CONTAINING PROTEIN"/>
    <property type="match status" value="1"/>
</dbReference>
<evidence type="ECO:0000256" key="1">
    <source>
        <dbReference type="ARBA" id="ARBA00000370"/>
    </source>
</evidence>
<dbReference type="GeneID" id="8740354"/>
<evidence type="ECO:0000313" key="9">
    <source>
        <dbReference type="EMBL" id="ADB58707.1"/>
    </source>
</evidence>
<dbReference type="SUPFAM" id="SSF53649">
    <property type="entry name" value="Alkaline phosphatase-like"/>
    <property type="match status" value="1"/>
</dbReference>
<dbReference type="RefSeq" id="WP_012941042.1">
    <property type="nucleotide sequence ID" value="NC_013741.1"/>
</dbReference>
<dbReference type="GO" id="GO:0006096">
    <property type="term" value="P:glycolytic process"/>
    <property type="evidence" value="ECO:0007669"/>
    <property type="project" value="UniProtKB-UniRule"/>
</dbReference>
<dbReference type="HOGENOM" id="CLU_034906_2_0_2"/>
<dbReference type="Gene3D" id="3.40.720.10">
    <property type="entry name" value="Alkaline Phosphatase, subunit A"/>
    <property type="match status" value="2"/>
</dbReference>
<evidence type="ECO:0000256" key="5">
    <source>
        <dbReference type="ARBA" id="ARBA00023152"/>
    </source>
</evidence>
<dbReference type="PIRSF" id="PIRSF006392">
    <property type="entry name" value="IPGAM_arch"/>
    <property type="match status" value="1"/>
</dbReference>
<gene>
    <name evidence="7" type="primary">apgM</name>
    <name evidence="9" type="ordered locus">Arcpr_1661</name>
</gene>
<comment type="pathway">
    <text evidence="3 7">Carbohydrate degradation; glycolysis; pyruvate from D-glyceraldehyde 3-phosphate: step 3/5.</text>
</comment>
<evidence type="ECO:0000256" key="6">
    <source>
        <dbReference type="ARBA" id="ARBA00023235"/>
    </source>
</evidence>
<keyword evidence="6 7" id="KW-0413">Isomerase</keyword>
<evidence type="ECO:0000256" key="2">
    <source>
        <dbReference type="ARBA" id="ARBA00002315"/>
    </source>
</evidence>
<dbReference type="eggNOG" id="arCOG01696">
    <property type="taxonomic scope" value="Archaea"/>
</dbReference>
<dbReference type="Pfam" id="PF10143">
    <property type="entry name" value="PhosphMutase"/>
    <property type="match status" value="1"/>
</dbReference>
<organism evidence="9 10">
    <name type="scientific">Archaeoglobus profundus (strain DSM 5631 / JCM 9629 / NBRC 100127 / Av18)</name>
    <dbReference type="NCBI Taxonomy" id="572546"/>
    <lineage>
        <taxon>Archaea</taxon>
        <taxon>Methanobacteriati</taxon>
        <taxon>Methanobacteriota</taxon>
        <taxon>Archaeoglobi</taxon>
        <taxon>Archaeoglobales</taxon>
        <taxon>Archaeoglobaceae</taxon>
        <taxon>Archaeoglobus</taxon>
    </lineage>
</organism>
<dbReference type="GO" id="GO:0004619">
    <property type="term" value="F:phosphoglycerate mutase activity"/>
    <property type="evidence" value="ECO:0007669"/>
    <property type="project" value="UniProtKB-UniRule"/>
</dbReference>
<dbReference type="PaxDb" id="572546-Arcpr_1661"/>
<dbReference type="InterPro" id="IPR006124">
    <property type="entry name" value="Metalloenzyme"/>
</dbReference>
<dbReference type="Pfam" id="PF01676">
    <property type="entry name" value="Metalloenzyme"/>
    <property type="match status" value="1"/>
</dbReference>
<comment type="similarity">
    <text evidence="4 7">Belongs to the BPG-independent phosphoglycerate mutase family. A-PGAM subfamily.</text>
</comment>
<accession>D2RF13</accession>
<dbReference type="OrthoDB" id="52918at2157"/>
<evidence type="ECO:0000256" key="4">
    <source>
        <dbReference type="ARBA" id="ARBA00005524"/>
    </source>
</evidence>
<evidence type="ECO:0000256" key="7">
    <source>
        <dbReference type="HAMAP-Rule" id="MF_01402"/>
    </source>
</evidence>
<dbReference type="InterPro" id="IPR004456">
    <property type="entry name" value="Pglycerate_mutase_ApgM"/>
</dbReference>
<evidence type="ECO:0000313" key="10">
    <source>
        <dbReference type="Proteomes" id="UP000001901"/>
    </source>
</evidence>
<dbReference type="UniPathway" id="UPA00109">
    <property type="reaction ID" value="UER00186"/>
</dbReference>
<evidence type="ECO:0000256" key="3">
    <source>
        <dbReference type="ARBA" id="ARBA00004798"/>
    </source>
</evidence>
<dbReference type="Proteomes" id="UP000001901">
    <property type="component" value="Chromosome"/>
</dbReference>
<dbReference type="InterPro" id="IPR042253">
    <property type="entry name" value="Pglycerate_mutase_ApgM_sf"/>
</dbReference>
<sequence length="410" mass="44762">MPKVLMVIIDGAGDRGNVTPLSSAKKPNLNKLAKMGINGIMDTIKPGVRPGSDTAHLALLGYDPFKCYTGRGPIEAAGVGIELKEGDVAFRVNFGTVEGEGSVFDKIVVDRRAGRISETDELVKAINEGVDLSEFGVEFVFKRGSGHRGAVVFRDDLSDKVSDVDPKKVGEKVKRCVPLEDDEKARRTAEVVNYFVQRSHEILDSHPLNLEREKKGLPKANVLLLRGAGKVPHLPKFEDRYGMKLACVSGTALIKGVVRLLGGEVLDVKGATGGKDTDLNAKVEASLKALERYDFVLLHIKATDEYGHDGDFEGKKAFIEKIDEAIEPLLSLDFSEVCLVVTADHSTPINVRDHTADPVPVTIVYRDVRTDDVEEFSELKAYKGGLHRMTGNDLFNIVLDLINKAKKFGA</sequence>
<name>D2RF13_ARCPA</name>
<dbReference type="CDD" id="cd16011">
    <property type="entry name" value="iPGM_like"/>
    <property type="match status" value="1"/>
</dbReference>
<comment type="function">
    <text evidence="2 7">Catalyzes the interconversion of 2-phosphoglycerate and 3-phosphoglycerate.</text>
</comment>
<dbReference type="HAMAP" id="MF_01402_A">
    <property type="entry name" value="ApgM_A"/>
    <property type="match status" value="1"/>
</dbReference>
<dbReference type="GO" id="GO:0046872">
    <property type="term" value="F:metal ion binding"/>
    <property type="evidence" value="ECO:0007669"/>
    <property type="project" value="InterPro"/>
</dbReference>
<dbReference type="KEGG" id="apo:Arcpr_1661"/>
<dbReference type="EMBL" id="CP001857">
    <property type="protein sequence ID" value="ADB58707.1"/>
    <property type="molecule type" value="Genomic_DNA"/>
</dbReference>
<dbReference type="NCBIfam" id="NF003104">
    <property type="entry name" value="PRK04024.1"/>
    <property type="match status" value="1"/>
</dbReference>
<feature type="domain" description="Metalloenzyme" evidence="8">
    <location>
        <begin position="3"/>
        <end position="399"/>
    </location>
</feature>
<comment type="catalytic activity">
    <reaction evidence="1 7">
        <text>(2R)-2-phosphoglycerate = (2R)-3-phosphoglycerate</text>
        <dbReference type="Rhea" id="RHEA:15901"/>
        <dbReference type="ChEBI" id="CHEBI:58272"/>
        <dbReference type="ChEBI" id="CHEBI:58289"/>
        <dbReference type="EC" id="5.4.2.12"/>
    </reaction>
</comment>
<dbReference type="AlphaFoldDB" id="D2RF13"/>
<dbReference type="NCBIfam" id="TIGR00306">
    <property type="entry name" value="apgM"/>
    <property type="match status" value="1"/>
</dbReference>
<dbReference type="PANTHER" id="PTHR31209">
    <property type="entry name" value="COFACTOR-INDEPENDENT PHOSPHOGLYCERATE MUTASE"/>
    <property type="match status" value="1"/>
</dbReference>